<evidence type="ECO:0000256" key="2">
    <source>
        <dbReference type="ARBA" id="ARBA00022448"/>
    </source>
</evidence>
<feature type="compositionally biased region" description="Basic and acidic residues" evidence="6">
    <location>
        <begin position="1"/>
        <end position="19"/>
    </location>
</feature>
<dbReference type="Gene3D" id="1.20.1250.20">
    <property type="entry name" value="MFS general substrate transporter like domains"/>
    <property type="match status" value="1"/>
</dbReference>
<dbReference type="SUPFAM" id="SSF103473">
    <property type="entry name" value="MFS general substrate transporter"/>
    <property type="match status" value="1"/>
</dbReference>
<keyword evidence="4" id="KW-1133">Transmembrane helix</keyword>
<keyword evidence="2" id="KW-0813">Transport</keyword>
<sequence length="107" mass="12310">MASPVDEKEHDELENHLDPENPSLKSDGDEEFGGHEARKTLEKQLLRKLDLRMSILIVIYILNYIDRNNASAARLRGFEDDLHLKGQEFNTLLSILYVGYILMQIPS</sequence>
<dbReference type="AlphaFoldDB" id="A0A1C7MI60"/>
<organism evidence="7 8">
    <name type="scientific">Grifola frondosa</name>
    <name type="common">Maitake</name>
    <name type="synonym">Polyporus frondosus</name>
    <dbReference type="NCBI Taxonomy" id="5627"/>
    <lineage>
        <taxon>Eukaryota</taxon>
        <taxon>Fungi</taxon>
        <taxon>Dikarya</taxon>
        <taxon>Basidiomycota</taxon>
        <taxon>Agaricomycotina</taxon>
        <taxon>Agaricomycetes</taxon>
        <taxon>Polyporales</taxon>
        <taxon>Grifolaceae</taxon>
        <taxon>Grifola</taxon>
    </lineage>
</organism>
<keyword evidence="5" id="KW-0472">Membrane</keyword>
<comment type="subcellular location">
    <subcellularLocation>
        <location evidence="1">Membrane</location>
        <topology evidence="1">Multi-pass membrane protein</topology>
    </subcellularLocation>
</comment>
<name>A0A1C7MI60_GRIFR</name>
<evidence type="ECO:0000313" key="7">
    <source>
        <dbReference type="EMBL" id="OBZ76615.1"/>
    </source>
</evidence>
<evidence type="ECO:0000256" key="5">
    <source>
        <dbReference type="ARBA" id="ARBA00023136"/>
    </source>
</evidence>
<dbReference type="OrthoDB" id="2802108at2759"/>
<evidence type="ECO:0000256" key="4">
    <source>
        <dbReference type="ARBA" id="ARBA00022989"/>
    </source>
</evidence>
<evidence type="ECO:0008006" key="9">
    <source>
        <dbReference type="Google" id="ProtNLM"/>
    </source>
</evidence>
<gene>
    <name evidence="7" type="ORF">A0H81_03720</name>
</gene>
<dbReference type="PANTHER" id="PTHR43791:SF6">
    <property type="entry name" value="TRANSPORTER, PUTATIVE (AFU_ORTHOLOGUE AFUA_1G16690)-RELATED"/>
    <property type="match status" value="1"/>
</dbReference>
<dbReference type="GO" id="GO:0016020">
    <property type="term" value="C:membrane"/>
    <property type="evidence" value="ECO:0007669"/>
    <property type="project" value="UniProtKB-SubCell"/>
</dbReference>
<comment type="caution">
    <text evidence="7">The sequence shown here is derived from an EMBL/GenBank/DDBJ whole genome shotgun (WGS) entry which is preliminary data.</text>
</comment>
<accession>A0A1C7MI60</accession>
<keyword evidence="3" id="KW-0812">Transmembrane</keyword>
<protein>
    <recommendedName>
        <fullName evidence="9">Major facilitator superfamily (MFS) profile domain-containing protein</fullName>
    </recommendedName>
</protein>
<evidence type="ECO:0000313" key="8">
    <source>
        <dbReference type="Proteomes" id="UP000092993"/>
    </source>
</evidence>
<evidence type="ECO:0000256" key="6">
    <source>
        <dbReference type="SAM" id="MobiDB-lite"/>
    </source>
</evidence>
<dbReference type="EMBL" id="LUGG01000003">
    <property type="protein sequence ID" value="OBZ76615.1"/>
    <property type="molecule type" value="Genomic_DNA"/>
</dbReference>
<evidence type="ECO:0000256" key="1">
    <source>
        <dbReference type="ARBA" id="ARBA00004141"/>
    </source>
</evidence>
<dbReference type="Proteomes" id="UP000092993">
    <property type="component" value="Unassembled WGS sequence"/>
</dbReference>
<keyword evidence="8" id="KW-1185">Reference proteome</keyword>
<reference evidence="7 8" key="1">
    <citation type="submission" date="2016-03" db="EMBL/GenBank/DDBJ databases">
        <title>Whole genome sequencing of Grifola frondosa 9006-11.</title>
        <authorList>
            <person name="Min B."/>
            <person name="Park H."/>
            <person name="Kim J.-G."/>
            <person name="Cho H."/>
            <person name="Oh Y.-L."/>
            <person name="Kong W.-S."/>
            <person name="Choi I.-G."/>
        </authorList>
    </citation>
    <scope>NUCLEOTIDE SEQUENCE [LARGE SCALE GENOMIC DNA]</scope>
    <source>
        <strain evidence="7 8">9006-11</strain>
    </source>
</reference>
<dbReference type="STRING" id="5627.A0A1C7MI60"/>
<dbReference type="InterPro" id="IPR036259">
    <property type="entry name" value="MFS_trans_sf"/>
</dbReference>
<dbReference type="PANTHER" id="PTHR43791">
    <property type="entry name" value="PERMEASE-RELATED"/>
    <property type="match status" value="1"/>
</dbReference>
<dbReference type="GO" id="GO:0022857">
    <property type="term" value="F:transmembrane transporter activity"/>
    <property type="evidence" value="ECO:0007669"/>
    <property type="project" value="TreeGrafter"/>
</dbReference>
<feature type="region of interest" description="Disordered" evidence="6">
    <location>
        <begin position="1"/>
        <end position="35"/>
    </location>
</feature>
<evidence type="ECO:0000256" key="3">
    <source>
        <dbReference type="ARBA" id="ARBA00022692"/>
    </source>
</evidence>
<proteinExistence type="predicted"/>